<dbReference type="PANTHER" id="PTHR31412:SF0">
    <property type="entry name" value="ZINC METALLOPROTEASE EGY1, CHLOROPLASTIC-RELATED"/>
    <property type="match status" value="1"/>
</dbReference>
<dbReference type="Proteomes" id="UP000000391">
    <property type="component" value="Chromosome"/>
</dbReference>
<keyword evidence="2" id="KW-0645">Protease</keyword>
<evidence type="ECO:0000313" key="10">
    <source>
        <dbReference type="EMBL" id="ADI74882.1"/>
    </source>
</evidence>
<feature type="transmembrane region" description="Helical" evidence="8">
    <location>
        <begin position="127"/>
        <end position="146"/>
    </location>
</feature>
<dbReference type="KEGG" id="mev:Metev_2053"/>
<evidence type="ECO:0000256" key="2">
    <source>
        <dbReference type="ARBA" id="ARBA00022670"/>
    </source>
</evidence>
<evidence type="ECO:0000256" key="4">
    <source>
        <dbReference type="ARBA" id="ARBA00022801"/>
    </source>
</evidence>
<dbReference type="EMBL" id="CP002069">
    <property type="protein sequence ID" value="ADI74882.1"/>
    <property type="molecule type" value="Genomic_DNA"/>
</dbReference>
<evidence type="ECO:0000259" key="9">
    <source>
        <dbReference type="Pfam" id="PF02163"/>
    </source>
</evidence>
<dbReference type="AlphaFoldDB" id="D7EBP0"/>
<evidence type="ECO:0000256" key="8">
    <source>
        <dbReference type="SAM" id="Phobius"/>
    </source>
</evidence>
<dbReference type="HOGENOM" id="CLU_028221_0_1_2"/>
<evidence type="ECO:0000313" key="11">
    <source>
        <dbReference type="Proteomes" id="UP000000391"/>
    </source>
</evidence>
<dbReference type="InterPro" id="IPR044838">
    <property type="entry name" value="EGY1-like"/>
</dbReference>
<dbReference type="RefSeq" id="WP_013195447.1">
    <property type="nucleotide sequence ID" value="NC_014253.1"/>
</dbReference>
<keyword evidence="5" id="KW-0809">Transit peptide</keyword>
<evidence type="ECO:0000256" key="1">
    <source>
        <dbReference type="ARBA" id="ARBA00004141"/>
    </source>
</evidence>
<proteinExistence type="predicted"/>
<reference evidence="10 11" key="1">
    <citation type="submission" date="2010-06" db="EMBL/GenBank/DDBJ databases">
        <title>Complete sequence chromosome of Methanohalobium evestigatum Z-7303.</title>
        <authorList>
            <consortium name="US DOE Joint Genome Institute"/>
            <person name="Lucas S."/>
            <person name="Copeland A."/>
            <person name="Lapidus A."/>
            <person name="Cheng J.-F."/>
            <person name="Bruce D."/>
            <person name="Goodwin L."/>
            <person name="Pitluck S."/>
            <person name="Saunders E."/>
            <person name="Detter J.C."/>
            <person name="Han C."/>
            <person name="Tapia R."/>
            <person name="Land M."/>
            <person name="Hauser L."/>
            <person name="Kyrpides N."/>
            <person name="Mikhailova N."/>
            <person name="Sieprawska-Lupa M."/>
            <person name="Whitman W.B."/>
            <person name="Anderson I."/>
            <person name="Woyke T."/>
        </authorList>
    </citation>
    <scope>NUCLEOTIDE SEQUENCE [LARGE SCALE GENOMIC DNA]</scope>
    <source>
        <strain evidence="11">ATCC BAA-1072 / DSM 3721 / NBRC 107634 / OCM 161 / Z-7303</strain>
    </source>
</reference>
<name>D7EBP0_METEZ</name>
<dbReference type="Pfam" id="PF02163">
    <property type="entry name" value="Peptidase_M50"/>
    <property type="match status" value="1"/>
</dbReference>
<keyword evidence="6 8" id="KW-1133">Transmembrane helix</keyword>
<keyword evidence="7 8" id="KW-0472">Membrane</keyword>
<evidence type="ECO:0000256" key="5">
    <source>
        <dbReference type="ARBA" id="ARBA00022946"/>
    </source>
</evidence>
<feature type="transmembrane region" description="Helical" evidence="8">
    <location>
        <begin position="187"/>
        <end position="212"/>
    </location>
</feature>
<evidence type="ECO:0000256" key="6">
    <source>
        <dbReference type="ARBA" id="ARBA00022989"/>
    </source>
</evidence>
<sequence>MKSDTDRKEQSQDNIISEMHKYIDPVFNVYEIRKGHNSSLYFYGDPKLDLKTIYKSLWKLFANKGYQLHIKSELGEHIIAATPYVEKKENVNVNLGLAVATFFTTMFAGATMFGVDITGNPLQIVKGLPFTVAIMAVLGSHEMGHYFAAKWHGMRTSLPYFIPFPTIIGTMGAIIKHRGMIPDRKSLFDVGVSGPLIGLVVSIIVTVVGLSLNPVSQTTQQSVMLELGLPPMFLFLMELTGTVGNSIHPVAFAGWVGMFITLLNLLPAGQLDGGHILKAMFGNNSRYISSIMPFLLLGIGIYVNYILNENGSIWLVWGLILSFFSMVGHPEPLEDSINLDKGRLVVGIVTFALGALCFTLVPFTIVQ</sequence>
<protein>
    <submittedName>
        <fullName evidence="10">Peptidase M50</fullName>
    </submittedName>
</protein>
<dbReference type="STRING" id="644295.Metev_2053"/>
<feature type="transmembrane region" description="Helical" evidence="8">
    <location>
        <begin position="246"/>
        <end position="266"/>
    </location>
</feature>
<dbReference type="PANTHER" id="PTHR31412">
    <property type="entry name" value="ZINC METALLOPROTEASE EGY1"/>
    <property type="match status" value="1"/>
</dbReference>
<comment type="subcellular location">
    <subcellularLocation>
        <location evidence="1">Membrane</location>
        <topology evidence="1">Multi-pass membrane protein</topology>
    </subcellularLocation>
</comment>
<dbReference type="GeneID" id="9347713"/>
<dbReference type="GO" id="GO:0016020">
    <property type="term" value="C:membrane"/>
    <property type="evidence" value="ECO:0007669"/>
    <property type="project" value="UniProtKB-SubCell"/>
</dbReference>
<evidence type="ECO:0000256" key="7">
    <source>
        <dbReference type="ARBA" id="ARBA00023136"/>
    </source>
</evidence>
<accession>D7EBP0</accession>
<keyword evidence="3 8" id="KW-0812">Transmembrane</keyword>
<feature type="domain" description="Peptidase M50" evidence="9">
    <location>
        <begin position="130"/>
        <end position="285"/>
    </location>
</feature>
<dbReference type="OrthoDB" id="19110at2157"/>
<dbReference type="GO" id="GO:0008233">
    <property type="term" value="F:peptidase activity"/>
    <property type="evidence" value="ECO:0007669"/>
    <property type="project" value="UniProtKB-KW"/>
</dbReference>
<organism evidence="10 11">
    <name type="scientific">Methanohalobium evestigatum (strain ATCC BAA-1072 / DSM 3721 / NBRC 107634 / OCM 161 / Z-7303)</name>
    <dbReference type="NCBI Taxonomy" id="644295"/>
    <lineage>
        <taxon>Archaea</taxon>
        <taxon>Methanobacteriati</taxon>
        <taxon>Methanobacteriota</taxon>
        <taxon>Stenosarchaea group</taxon>
        <taxon>Methanomicrobia</taxon>
        <taxon>Methanosarcinales</taxon>
        <taxon>Methanosarcinaceae</taxon>
        <taxon>Methanohalobium</taxon>
    </lineage>
</organism>
<feature type="transmembrane region" description="Helical" evidence="8">
    <location>
        <begin position="158"/>
        <end position="175"/>
    </location>
</feature>
<feature type="transmembrane region" description="Helical" evidence="8">
    <location>
        <begin position="95"/>
        <end position="115"/>
    </location>
</feature>
<dbReference type="CDD" id="cd06160">
    <property type="entry name" value="S2P-M50_like_2"/>
    <property type="match status" value="1"/>
</dbReference>
<dbReference type="InterPro" id="IPR008915">
    <property type="entry name" value="Peptidase_M50"/>
</dbReference>
<evidence type="ECO:0000256" key="3">
    <source>
        <dbReference type="ARBA" id="ARBA00022692"/>
    </source>
</evidence>
<dbReference type="GO" id="GO:0006508">
    <property type="term" value="P:proteolysis"/>
    <property type="evidence" value="ECO:0007669"/>
    <property type="project" value="UniProtKB-KW"/>
</dbReference>
<keyword evidence="4" id="KW-0378">Hydrolase</keyword>
<feature type="transmembrane region" description="Helical" evidence="8">
    <location>
        <begin position="287"/>
        <end position="307"/>
    </location>
</feature>
<feature type="transmembrane region" description="Helical" evidence="8">
    <location>
        <begin position="344"/>
        <end position="365"/>
    </location>
</feature>
<feature type="transmembrane region" description="Helical" evidence="8">
    <location>
        <begin position="313"/>
        <end position="332"/>
    </location>
</feature>
<gene>
    <name evidence="10" type="ordered locus">Metev_2053</name>
</gene>
<keyword evidence="11" id="KW-1185">Reference proteome</keyword>